<feature type="region of interest" description="Disordered" evidence="1">
    <location>
        <begin position="1"/>
        <end position="25"/>
    </location>
</feature>
<feature type="compositionally biased region" description="Basic residues" evidence="1">
    <location>
        <begin position="240"/>
        <end position="251"/>
    </location>
</feature>
<comment type="caution">
    <text evidence="2">The sequence shown here is derived from an EMBL/GenBank/DDBJ whole genome shotgun (WGS) entry which is preliminary data.</text>
</comment>
<dbReference type="Proteomes" id="UP001218188">
    <property type="component" value="Unassembled WGS sequence"/>
</dbReference>
<protein>
    <submittedName>
        <fullName evidence="2">Uncharacterized protein</fullName>
    </submittedName>
</protein>
<organism evidence="2 3">
    <name type="scientific">Mycena alexandri</name>
    <dbReference type="NCBI Taxonomy" id="1745969"/>
    <lineage>
        <taxon>Eukaryota</taxon>
        <taxon>Fungi</taxon>
        <taxon>Dikarya</taxon>
        <taxon>Basidiomycota</taxon>
        <taxon>Agaricomycotina</taxon>
        <taxon>Agaricomycetes</taxon>
        <taxon>Agaricomycetidae</taxon>
        <taxon>Agaricales</taxon>
        <taxon>Marasmiineae</taxon>
        <taxon>Mycenaceae</taxon>
        <taxon>Mycena</taxon>
    </lineage>
</organism>
<dbReference type="EMBL" id="JARJCM010000215">
    <property type="protein sequence ID" value="KAJ7022188.1"/>
    <property type="molecule type" value="Genomic_DNA"/>
</dbReference>
<reference evidence="2" key="1">
    <citation type="submission" date="2023-03" db="EMBL/GenBank/DDBJ databases">
        <title>Massive genome expansion in bonnet fungi (Mycena s.s.) driven by repeated elements and novel gene families across ecological guilds.</title>
        <authorList>
            <consortium name="Lawrence Berkeley National Laboratory"/>
            <person name="Harder C.B."/>
            <person name="Miyauchi S."/>
            <person name="Viragh M."/>
            <person name="Kuo A."/>
            <person name="Thoen E."/>
            <person name="Andreopoulos B."/>
            <person name="Lu D."/>
            <person name="Skrede I."/>
            <person name="Drula E."/>
            <person name="Henrissat B."/>
            <person name="Morin E."/>
            <person name="Kohler A."/>
            <person name="Barry K."/>
            <person name="LaButti K."/>
            <person name="Morin E."/>
            <person name="Salamov A."/>
            <person name="Lipzen A."/>
            <person name="Mereny Z."/>
            <person name="Hegedus B."/>
            <person name="Baldrian P."/>
            <person name="Stursova M."/>
            <person name="Weitz H."/>
            <person name="Taylor A."/>
            <person name="Grigoriev I.V."/>
            <person name="Nagy L.G."/>
            <person name="Martin F."/>
            <person name="Kauserud H."/>
        </authorList>
    </citation>
    <scope>NUCLEOTIDE SEQUENCE</scope>
    <source>
        <strain evidence="2">CBHHK200</strain>
    </source>
</reference>
<feature type="region of interest" description="Disordered" evidence="1">
    <location>
        <begin position="284"/>
        <end position="305"/>
    </location>
</feature>
<accession>A0AAD6S897</accession>
<sequence length="519" mass="54335">MSATGGLRACGDCGRHRTSWEEGGWSACSTSRSTFPATDPVLASSIARTPSCTQPPPHAHTPPAQTRAHPPLPAPARAPAALHPDARVHIDERSRLLPLLPVRKGSGARVCWREMPVVGRVGAGSAGGDKDGPNPAMGDDVEDEDEATAFCAGAEYACHVPRLPRLLTRPHHLTVAQIAVKAGVYGYSTAPPTSASAVTFAPKVTPISYSAPSPYGPPSLTTDLPLPLFPPSATPAPPPTRRRLPPSKRRSQGYVSRPPNAFMLFRADQKHVPGSCLCLQSGAAAAPARAEDDQRKRAAGKKGEELASAVRDLDWRRQAELAHSTPSPVPASYHQNSKYPHPLQLDPHYYPHGPASLPYSLPMPLQQDPTWRHRRSSSVPLPNDYAYPFAPFMYEPTGSGITLPALGGFTLPPSPSAGDDSLAGLPPAISGSASAAGRMSFSWVGTGAGSSFSYPRPSFSFGSGSGFDGPRGSFSFAGAFGGAWGGNGNGPVGRRASSAGILRAVGVFAGGVCRQEPQP</sequence>
<feature type="compositionally biased region" description="Pro residues" evidence="1">
    <location>
        <begin position="227"/>
        <end position="239"/>
    </location>
</feature>
<evidence type="ECO:0000313" key="3">
    <source>
        <dbReference type="Proteomes" id="UP001218188"/>
    </source>
</evidence>
<evidence type="ECO:0000313" key="2">
    <source>
        <dbReference type="EMBL" id="KAJ7022188.1"/>
    </source>
</evidence>
<feature type="region of interest" description="Disordered" evidence="1">
    <location>
        <begin position="220"/>
        <end position="257"/>
    </location>
</feature>
<feature type="region of interest" description="Disordered" evidence="1">
    <location>
        <begin position="47"/>
        <end position="79"/>
    </location>
</feature>
<name>A0AAD6S897_9AGAR</name>
<evidence type="ECO:0000256" key="1">
    <source>
        <dbReference type="SAM" id="MobiDB-lite"/>
    </source>
</evidence>
<keyword evidence="3" id="KW-1185">Reference proteome</keyword>
<feature type="compositionally biased region" description="Basic and acidic residues" evidence="1">
    <location>
        <begin position="289"/>
        <end position="305"/>
    </location>
</feature>
<gene>
    <name evidence="2" type="ORF">C8F04DRAFT_1311716</name>
</gene>
<proteinExistence type="predicted"/>
<dbReference type="AlphaFoldDB" id="A0AAD6S897"/>